<accession>A0A132BE18</accession>
<evidence type="ECO:0000313" key="3">
    <source>
        <dbReference type="Proteomes" id="UP000070700"/>
    </source>
</evidence>
<dbReference type="EMBL" id="KQ947430">
    <property type="protein sequence ID" value="KUJ09917.1"/>
    <property type="molecule type" value="Genomic_DNA"/>
</dbReference>
<sequence length="147" mass="16654">MVSSPVLQRLLPVSLSIYYNYHIGRANCLLASKHITQHKSENSSPKRIPSNPCSLHPTRSKGSSHLILNQETPRSVPFQSPVLHPRTEPCTPPPMHRTHKNPQPTNQENPSILHTHPFSTPTHPTNPFVHSEPKRKAEGWMDIFVMQ</sequence>
<feature type="compositionally biased region" description="Polar residues" evidence="1">
    <location>
        <begin position="101"/>
        <end position="112"/>
    </location>
</feature>
<dbReference type="InParanoid" id="A0A132BE18"/>
<feature type="compositionally biased region" description="Polar residues" evidence="1">
    <location>
        <begin position="60"/>
        <end position="73"/>
    </location>
</feature>
<evidence type="ECO:0000313" key="2">
    <source>
        <dbReference type="EMBL" id="KUJ09917.1"/>
    </source>
</evidence>
<dbReference type="AlphaFoldDB" id="A0A132BE18"/>
<dbReference type="KEGG" id="psco:LY89DRAFT_266104"/>
<gene>
    <name evidence="2" type="ORF">LY89DRAFT_266104</name>
</gene>
<name>A0A132BE18_MOLSC</name>
<dbReference type="RefSeq" id="XP_018064272.1">
    <property type="nucleotide sequence ID" value="XM_018206312.1"/>
</dbReference>
<protein>
    <submittedName>
        <fullName evidence="2">Uncharacterized protein</fullName>
    </submittedName>
</protein>
<dbReference type="Proteomes" id="UP000070700">
    <property type="component" value="Unassembled WGS sequence"/>
</dbReference>
<evidence type="ECO:0000256" key="1">
    <source>
        <dbReference type="SAM" id="MobiDB-lite"/>
    </source>
</evidence>
<feature type="region of interest" description="Disordered" evidence="1">
    <location>
        <begin position="38"/>
        <end position="134"/>
    </location>
</feature>
<feature type="compositionally biased region" description="Low complexity" evidence="1">
    <location>
        <begin position="114"/>
        <end position="127"/>
    </location>
</feature>
<reference evidence="2 3" key="1">
    <citation type="submission" date="2015-10" db="EMBL/GenBank/DDBJ databases">
        <title>Full genome of DAOMC 229536 Phialocephala scopiformis, a fungal endophyte of spruce producing the potent anti-insectan compound rugulosin.</title>
        <authorList>
            <consortium name="DOE Joint Genome Institute"/>
            <person name="Walker A.K."/>
            <person name="Frasz S.L."/>
            <person name="Seifert K.A."/>
            <person name="Miller J.D."/>
            <person name="Mondo S.J."/>
            <person name="Labutti K."/>
            <person name="Lipzen A."/>
            <person name="Dockter R."/>
            <person name="Kennedy M."/>
            <person name="Grigoriev I.V."/>
            <person name="Spatafora J.W."/>
        </authorList>
    </citation>
    <scope>NUCLEOTIDE SEQUENCE [LARGE SCALE GENOMIC DNA]</scope>
    <source>
        <strain evidence="2 3">CBS 120377</strain>
    </source>
</reference>
<dbReference type="GeneID" id="28816038"/>
<keyword evidence="3" id="KW-1185">Reference proteome</keyword>
<organism evidence="2 3">
    <name type="scientific">Mollisia scopiformis</name>
    <name type="common">Conifer needle endophyte fungus</name>
    <name type="synonym">Phialocephala scopiformis</name>
    <dbReference type="NCBI Taxonomy" id="149040"/>
    <lineage>
        <taxon>Eukaryota</taxon>
        <taxon>Fungi</taxon>
        <taxon>Dikarya</taxon>
        <taxon>Ascomycota</taxon>
        <taxon>Pezizomycotina</taxon>
        <taxon>Leotiomycetes</taxon>
        <taxon>Helotiales</taxon>
        <taxon>Mollisiaceae</taxon>
        <taxon>Mollisia</taxon>
    </lineage>
</organism>
<proteinExistence type="predicted"/>